<evidence type="ECO:0000256" key="3">
    <source>
        <dbReference type="ARBA" id="ARBA00022676"/>
    </source>
</evidence>
<dbReference type="AlphaFoldDB" id="A0A3N1L3Y9"/>
<keyword evidence="14" id="KW-1185">Reference proteome</keyword>
<evidence type="ECO:0000256" key="4">
    <source>
        <dbReference type="ARBA" id="ARBA00022679"/>
    </source>
</evidence>
<dbReference type="EC" id="2.4.1.227" evidence="10"/>
<dbReference type="Pfam" id="PF04101">
    <property type="entry name" value="Glyco_tran_28_C"/>
    <property type="match status" value="1"/>
</dbReference>
<dbReference type="UniPathway" id="UPA00219"/>
<feature type="domain" description="Glycosyltransferase family 28 N-terminal" evidence="11">
    <location>
        <begin position="5"/>
        <end position="140"/>
    </location>
</feature>
<keyword evidence="1 10" id="KW-1003">Cell membrane</keyword>
<dbReference type="GO" id="GO:0050511">
    <property type="term" value="F:undecaprenyldiphospho-muramoylpentapeptide beta-N-acetylglucosaminyltransferase activity"/>
    <property type="evidence" value="ECO:0007669"/>
    <property type="project" value="UniProtKB-UniRule"/>
</dbReference>
<dbReference type="NCBIfam" id="TIGR01133">
    <property type="entry name" value="murG"/>
    <property type="match status" value="1"/>
</dbReference>
<feature type="domain" description="Glycosyl transferase family 28 C-terminal" evidence="12">
    <location>
        <begin position="186"/>
        <end position="353"/>
    </location>
</feature>
<evidence type="ECO:0000313" key="14">
    <source>
        <dbReference type="Proteomes" id="UP000278222"/>
    </source>
</evidence>
<protein>
    <recommendedName>
        <fullName evidence="10">UDP-N-acetylglucosamine--N-acetylmuramyl-(pentapeptide) pyrophosphoryl-undecaprenol N-acetylglucosamine transferase</fullName>
        <ecNumber evidence="10">2.4.1.227</ecNumber>
    </recommendedName>
    <alternativeName>
        <fullName evidence="10">Undecaprenyl-PP-MurNAc-pentapeptide-UDPGlcNAc GlcNAc transferase</fullName>
    </alternativeName>
</protein>
<dbReference type="GO" id="GO:0051991">
    <property type="term" value="F:UDP-N-acetyl-D-glucosamine:N-acetylmuramoyl-L-alanyl-D-glutamyl-meso-2,6-diaminopimelyl-D-alanyl-D-alanine-diphosphoundecaprenol 4-beta-N-acetylglucosaminlytransferase activity"/>
    <property type="evidence" value="ECO:0007669"/>
    <property type="project" value="RHEA"/>
</dbReference>
<evidence type="ECO:0000256" key="1">
    <source>
        <dbReference type="ARBA" id="ARBA00022475"/>
    </source>
</evidence>
<keyword evidence="5 10" id="KW-0133">Cell shape</keyword>
<evidence type="ECO:0000259" key="12">
    <source>
        <dbReference type="Pfam" id="PF04101"/>
    </source>
</evidence>
<dbReference type="GO" id="GO:0071555">
    <property type="term" value="P:cell wall organization"/>
    <property type="evidence" value="ECO:0007669"/>
    <property type="project" value="UniProtKB-KW"/>
</dbReference>
<dbReference type="InterPro" id="IPR006009">
    <property type="entry name" value="GlcNAc_MurG"/>
</dbReference>
<feature type="binding site" evidence="10">
    <location>
        <position position="294"/>
    </location>
    <ligand>
        <name>UDP-N-acetyl-alpha-D-glucosamine</name>
        <dbReference type="ChEBI" id="CHEBI:57705"/>
    </ligand>
</feature>
<evidence type="ECO:0000313" key="13">
    <source>
        <dbReference type="EMBL" id="ROP84115.1"/>
    </source>
</evidence>
<dbReference type="GO" id="GO:0008360">
    <property type="term" value="P:regulation of cell shape"/>
    <property type="evidence" value="ECO:0007669"/>
    <property type="project" value="UniProtKB-KW"/>
</dbReference>
<evidence type="ECO:0000256" key="8">
    <source>
        <dbReference type="ARBA" id="ARBA00023306"/>
    </source>
</evidence>
<comment type="catalytic activity">
    <reaction evidence="10">
        <text>di-trans,octa-cis-undecaprenyl diphospho-N-acetyl-alpha-D-muramoyl-L-alanyl-D-glutamyl-meso-2,6-diaminopimeloyl-D-alanyl-D-alanine + UDP-N-acetyl-alpha-D-glucosamine = di-trans,octa-cis-undecaprenyl diphospho-[N-acetyl-alpha-D-glucosaminyl-(1-&gt;4)]-N-acetyl-alpha-D-muramoyl-L-alanyl-D-glutamyl-meso-2,6-diaminopimeloyl-D-alanyl-D-alanine + UDP + H(+)</text>
        <dbReference type="Rhea" id="RHEA:31227"/>
        <dbReference type="ChEBI" id="CHEBI:15378"/>
        <dbReference type="ChEBI" id="CHEBI:57705"/>
        <dbReference type="ChEBI" id="CHEBI:58223"/>
        <dbReference type="ChEBI" id="CHEBI:61387"/>
        <dbReference type="ChEBI" id="CHEBI:61388"/>
        <dbReference type="EC" id="2.4.1.227"/>
    </reaction>
</comment>
<name>A0A3N1L3Y9_9PROT</name>
<keyword evidence="8 10" id="KW-0131">Cell cycle</keyword>
<keyword evidence="9 10" id="KW-0961">Cell wall biogenesis/degradation</keyword>
<keyword evidence="3 10" id="KW-0328">Glycosyltransferase</keyword>
<gene>
    <name evidence="10" type="primary">murG</name>
    <name evidence="13" type="ORF">EDC65_3463</name>
</gene>
<dbReference type="CDD" id="cd03785">
    <property type="entry name" value="GT28_MurG"/>
    <property type="match status" value="1"/>
</dbReference>
<dbReference type="EMBL" id="RJKX01000015">
    <property type="protein sequence ID" value="ROP84115.1"/>
    <property type="molecule type" value="Genomic_DNA"/>
</dbReference>
<accession>A0A3N1L3Y9</accession>
<evidence type="ECO:0000256" key="10">
    <source>
        <dbReference type="HAMAP-Rule" id="MF_00033"/>
    </source>
</evidence>
<comment type="caution">
    <text evidence="13">The sequence shown here is derived from an EMBL/GenBank/DDBJ whole genome shotgun (WGS) entry which is preliminary data.</text>
</comment>
<dbReference type="Pfam" id="PF03033">
    <property type="entry name" value="Glyco_transf_28"/>
    <property type="match status" value="1"/>
</dbReference>
<feature type="binding site" evidence="10">
    <location>
        <position position="122"/>
    </location>
    <ligand>
        <name>UDP-N-acetyl-alpha-D-glucosamine</name>
        <dbReference type="ChEBI" id="CHEBI:57705"/>
    </ligand>
</feature>
<keyword evidence="2 10" id="KW-0132">Cell division</keyword>
<proteinExistence type="inferred from homology"/>
<dbReference type="GO" id="GO:0009252">
    <property type="term" value="P:peptidoglycan biosynthetic process"/>
    <property type="evidence" value="ECO:0007669"/>
    <property type="project" value="UniProtKB-UniRule"/>
</dbReference>
<comment type="pathway">
    <text evidence="10">Cell wall biogenesis; peptidoglycan biosynthesis.</text>
</comment>
<dbReference type="InterPro" id="IPR007235">
    <property type="entry name" value="Glyco_trans_28_C"/>
</dbReference>
<feature type="binding site" evidence="10">
    <location>
        <position position="165"/>
    </location>
    <ligand>
        <name>UDP-N-acetyl-alpha-D-glucosamine</name>
        <dbReference type="ChEBI" id="CHEBI:57705"/>
    </ligand>
</feature>
<evidence type="ECO:0000256" key="2">
    <source>
        <dbReference type="ARBA" id="ARBA00022618"/>
    </source>
</evidence>
<evidence type="ECO:0000256" key="6">
    <source>
        <dbReference type="ARBA" id="ARBA00022984"/>
    </source>
</evidence>
<dbReference type="OrthoDB" id="9808936at2"/>
<evidence type="ECO:0000256" key="9">
    <source>
        <dbReference type="ARBA" id="ARBA00023316"/>
    </source>
</evidence>
<dbReference type="GO" id="GO:0005886">
    <property type="term" value="C:plasma membrane"/>
    <property type="evidence" value="ECO:0007669"/>
    <property type="project" value="UniProtKB-SubCell"/>
</dbReference>
<keyword evidence="4 10" id="KW-0808">Transferase</keyword>
<dbReference type="SUPFAM" id="SSF53756">
    <property type="entry name" value="UDP-Glycosyltransferase/glycogen phosphorylase"/>
    <property type="match status" value="1"/>
</dbReference>
<comment type="function">
    <text evidence="10">Cell wall formation. Catalyzes the transfer of a GlcNAc subunit on undecaprenyl-pyrophosphoryl-MurNAc-pentapeptide (lipid intermediate I) to form undecaprenyl-pyrophosphoryl-MurNAc-(pentapeptide)GlcNAc (lipid intermediate II).</text>
</comment>
<evidence type="ECO:0000256" key="7">
    <source>
        <dbReference type="ARBA" id="ARBA00023136"/>
    </source>
</evidence>
<reference evidence="13 14" key="1">
    <citation type="submission" date="2018-11" db="EMBL/GenBank/DDBJ databases">
        <title>Genomic Encyclopedia of Type Strains, Phase IV (KMG-IV): sequencing the most valuable type-strain genomes for metagenomic binning, comparative biology and taxonomic classification.</title>
        <authorList>
            <person name="Goeker M."/>
        </authorList>
    </citation>
    <scope>NUCLEOTIDE SEQUENCE [LARGE SCALE GENOMIC DNA]</scope>
    <source>
        <strain evidence="13 14">DSM 5900</strain>
    </source>
</reference>
<feature type="binding site" evidence="10">
    <location>
        <position position="193"/>
    </location>
    <ligand>
        <name>UDP-N-acetyl-alpha-D-glucosamine</name>
        <dbReference type="ChEBI" id="CHEBI:57705"/>
    </ligand>
</feature>
<dbReference type="PANTHER" id="PTHR21015">
    <property type="entry name" value="UDP-N-ACETYLGLUCOSAMINE--N-ACETYLMURAMYL-(PENTAPEPTIDE) PYROPHOSPHORYL-UNDECAPRENOL N-ACETYLGLUCOSAMINE TRANSFERASE 1"/>
    <property type="match status" value="1"/>
</dbReference>
<dbReference type="HAMAP" id="MF_00033">
    <property type="entry name" value="MurG"/>
    <property type="match status" value="1"/>
</dbReference>
<dbReference type="RefSeq" id="WP_123691789.1">
    <property type="nucleotide sequence ID" value="NZ_AP019700.1"/>
</dbReference>
<dbReference type="Proteomes" id="UP000278222">
    <property type="component" value="Unassembled WGS sequence"/>
</dbReference>
<evidence type="ECO:0000259" key="11">
    <source>
        <dbReference type="Pfam" id="PF03033"/>
    </source>
</evidence>
<organism evidence="13 14">
    <name type="scientific">Stella humosa</name>
    <dbReference type="NCBI Taxonomy" id="94"/>
    <lineage>
        <taxon>Bacteria</taxon>
        <taxon>Pseudomonadati</taxon>
        <taxon>Pseudomonadota</taxon>
        <taxon>Alphaproteobacteria</taxon>
        <taxon>Rhodospirillales</taxon>
        <taxon>Stellaceae</taxon>
        <taxon>Stella</taxon>
    </lineage>
</organism>
<comment type="subcellular location">
    <subcellularLocation>
        <location evidence="10">Cell membrane</location>
        <topology evidence="10">Peripheral membrane protein</topology>
        <orientation evidence="10">Cytoplasmic side</orientation>
    </subcellularLocation>
</comment>
<feature type="binding site" evidence="10">
    <location>
        <begin position="12"/>
        <end position="14"/>
    </location>
    <ligand>
        <name>UDP-N-acetyl-alpha-D-glucosamine</name>
        <dbReference type="ChEBI" id="CHEBI:57705"/>
    </ligand>
</feature>
<keyword evidence="7 10" id="KW-0472">Membrane</keyword>
<dbReference type="Gene3D" id="3.40.50.2000">
    <property type="entry name" value="Glycogen Phosphorylase B"/>
    <property type="match status" value="2"/>
</dbReference>
<comment type="similarity">
    <text evidence="10">Belongs to the glycosyltransferase 28 family. MurG subfamily.</text>
</comment>
<dbReference type="GO" id="GO:0005975">
    <property type="term" value="P:carbohydrate metabolic process"/>
    <property type="evidence" value="ECO:0007669"/>
    <property type="project" value="InterPro"/>
</dbReference>
<evidence type="ECO:0000256" key="5">
    <source>
        <dbReference type="ARBA" id="ARBA00022960"/>
    </source>
</evidence>
<keyword evidence="6 10" id="KW-0573">Peptidoglycan synthesis</keyword>
<dbReference type="GO" id="GO:0051301">
    <property type="term" value="P:cell division"/>
    <property type="evidence" value="ECO:0007669"/>
    <property type="project" value="UniProtKB-KW"/>
</dbReference>
<sequence length="371" mass="38299">MTTRIVLAAGGTGGHLFPAEALARALLARGAEPILVTDPRTSGFAADLPGLAIHRLPLQPMRGGVVGRIRGGLGLCAGTLAARGLLRRLRPDAIVGFGGYPSVPTVFAGRNLGQPILLHEQNAVLGRANRMLASRATRIATSFARIRLLDPALAAKVVETGNPVRPAIAALNALPYQPPEDNGPVTVLVTGGSQGASVFATRLPDAIGRLPAALRARLHLVQQARAEDVEPVRAAYAAIGVAATVARFFDDMPARLGQAHLMISRSGASTVAEIAAAGRPALLVPYPRAADDHQTDNARHLADAGAAWMAPEGAGDAADLARLLEDILTVPDKLASAAARARGLGRPDAAERLADAVLALVAQTAPMERAA</sequence>
<dbReference type="PANTHER" id="PTHR21015:SF22">
    <property type="entry name" value="GLYCOSYLTRANSFERASE"/>
    <property type="match status" value="1"/>
</dbReference>
<comment type="caution">
    <text evidence="10">Lacks conserved residue(s) required for the propagation of feature annotation.</text>
</comment>
<dbReference type="InterPro" id="IPR004276">
    <property type="entry name" value="GlycoTrans_28_N"/>
</dbReference>